<reference evidence="1 2" key="2">
    <citation type="journal article" date="2024" name="Int. J. Syst. Evol. Microbiol.">
        <title>Promethearchaeum syntrophicum gen. nov., sp. nov., an anaerobic, obligately syntrophic archaeon, the first isolate of the lineage 'Asgard' archaea, and proposal of the new archaeal phylum Promethearchaeota phyl. nov. and kingdom Promethearchaeati regn. nov.</title>
        <authorList>
            <person name="Imachi H."/>
            <person name="Nobu M.K."/>
            <person name="Kato S."/>
            <person name="Takaki Y."/>
            <person name="Miyazaki M."/>
            <person name="Miyata M."/>
            <person name="Ogawara M."/>
            <person name="Saito Y."/>
            <person name="Sakai S."/>
            <person name="Tahara Y.O."/>
            <person name="Takano Y."/>
            <person name="Tasumi E."/>
            <person name="Uematsu K."/>
            <person name="Yoshimura T."/>
            <person name="Itoh T."/>
            <person name="Ohkuma M."/>
            <person name="Takai K."/>
        </authorList>
    </citation>
    <scope>NUCLEOTIDE SEQUENCE [LARGE SCALE GENOMIC DNA]</scope>
    <source>
        <strain evidence="1 2">MK-D1</strain>
    </source>
</reference>
<dbReference type="AlphaFoldDB" id="A0A5B9D623"/>
<sequence length="229" mass="26533">MEKKKKEIKRNPRVISFKLLPSEQYLWRQYATNIGKSPSSLLISKVDRYLSLNPLEEDYDNKKIMDAVKNSSKFKQLIKIEETLTKNGKRNSSSLLTNISLRLNKDSLKEWDIYRQSRYLTRTALIRQTLDRFFEIKPKISIELEGNALYRLSIVINSLICEVGSIDFQRLHAIFGNKVDSSTLDQVLNKLEEEGTITRKGSWDNYVPTNPPENRGGSVMLGELLTRFI</sequence>
<gene>
    <name evidence="1" type="ORF">DSAG12_00091</name>
</gene>
<keyword evidence="2" id="KW-1185">Reference proteome</keyword>
<evidence type="ECO:0000313" key="2">
    <source>
        <dbReference type="Proteomes" id="UP000321408"/>
    </source>
</evidence>
<dbReference type="KEGG" id="psyt:DSAG12_00091"/>
<proteinExistence type="predicted"/>
<organism evidence="1 2">
    <name type="scientific">Promethearchaeum syntrophicum</name>
    <dbReference type="NCBI Taxonomy" id="2594042"/>
    <lineage>
        <taxon>Archaea</taxon>
        <taxon>Promethearchaeati</taxon>
        <taxon>Promethearchaeota</taxon>
        <taxon>Promethearchaeia</taxon>
        <taxon>Promethearchaeales</taxon>
        <taxon>Promethearchaeaceae</taxon>
        <taxon>Promethearchaeum</taxon>
    </lineage>
</organism>
<accession>A0A5B9D623</accession>
<name>A0A5B9D623_9ARCH</name>
<dbReference type="Proteomes" id="UP000321408">
    <property type="component" value="Chromosome"/>
</dbReference>
<dbReference type="EMBL" id="CP042905">
    <property type="protein sequence ID" value="QEE14280.2"/>
    <property type="molecule type" value="Genomic_DNA"/>
</dbReference>
<protein>
    <submittedName>
        <fullName evidence="1">Uncharacterized protein</fullName>
    </submittedName>
</protein>
<reference evidence="1 2" key="1">
    <citation type="journal article" date="2020" name="Nature">
        <title>Isolation of an archaeon at the prokaryote-eukaryote interface.</title>
        <authorList>
            <person name="Imachi H."/>
            <person name="Nobu M.K."/>
            <person name="Nakahara N."/>
            <person name="Morono Y."/>
            <person name="Ogawara M."/>
            <person name="Takaki Y."/>
            <person name="Takano Y."/>
            <person name="Uematsu K."/>
            <person name="Ikuta T."/>
            <person name="Ito M."/>
            <person name="Matsui Y."/>
            <person name="Miyazaki M."/>
            <person name="Murata K."/>
            <person name="Saito Y."/>
            <person name="Sakai S."/>
            <person name="Song C."/>
            <person name="Tasumi E."/>
            <person name="Yamanaka Y."/>
            <person name="Yamaguchi T."/>
            <person name="Kamagata Y."/>
            <person name="Tamaki H."/>
            <person name="Takai K."/>
        </authorList>
    </citation>
    <scope>NUCLEOTIDE SEQUENCE [LARGE SCALE GENOMIC DNA]</scope>
    <source>
        <strain evidence="1 2">MK-D1</strain>
    </source>
</reference>
<evidence type="ECO:0000313" key="1">
    <source>
        <dbReference type="EMBL" id="QEE14280.2"/>
    </source>
</evidence>